<comment type="caution">
    <text evidence="9">The sequence shown here is derived from an EMBL/GenBank/DDBJ whole genome shotgun (WGS) entry which is preliminary data.</text>
</comment>
<comment type="similarity">
    <text evidence="2">Belongs to the eIF-5A family.</text>
</comment>
<keyword evidence="6" id="KW-0385">Hypusine</keyword>
<dbReference type="GO" id="GO:0043022">
    <property type="term" value="F:ribosome binding"/>
    <property type="evidence" value="ECO:0007669"/>
    <property type="project" value="InterPro"/>
</dbReference>
<sequence length="211" mass="23120">MPSLAKYQEAELFKGLSMTEDGSDNGAAMSSNGVSFATASELRVGKFCLIQGFPCRIRDIQRSAPGKHGHAKLRIVGVGIFDQRKRETIFSAHQNVLVPTVENRSNILATPQVGGFQIVVASDGMPFVLSWTDEENTPQNGSYVVLTVVIACGHFRITGFRPISEEEATALRKQSQEGTKEEELSSVLSKKEQRKLKRSLKKRAAVPTVVD</sequence>
<dbReference type="PROSITE" id="PS00302">
    <property type="entry name" value="IF5A_HYPUSINE"/>
    <property type="match status" value="1"/>
</dbReference>
<organism evidence="9 10">
    <name type="scientific">Seminavis robusta</name>
    <dbReference type="NCBI Taxonomy" id="568900"/>
    <lineage>
        <taxon>Eukaryota</taxon>
        <taxon>Sar</taxon>
        <taxon>Stramenopiles</taxon>
        <taxon>Ochrophyta</taxon>
        <taxon>Bacillariophyta</taxon>
        <taxon>Bacillariophyceae</taxon>
        <taxon>Bacillariophycidae</taxon>
        <taxon>Naviculales</taxon>
        <taxon>Naviculaceae</taxon>
        <taxon>Seminavis</taxon>
    </lineage>
</organism>
<keyword evidence="3" id="KW-0150">Chloroplast</keyword>
<dbReference type="GO" id="GO:0045905">
    <property type="term" value="P:positive regulation of translational termination"/>
    <property type="evidence" value="ECO:0007669"/>
    <property type="project" value="InterPro"/>
</dbReference>
<dbReference type="InterPro" id="IPR001884">
    <property type="entry name" value="IF5A-like"/>
</dbReference>
<evidence type="ECO:0000313" key="10">
    <source>
        <dbReference type="Proteomes" id="UP001153069"/>
    </source>
</evidence>
<protein>
    <submittedName>
        <fullName evidence="9">Factor 5A</fullName>
    </submittedName>
</protein>
<dbReference type="AlphaFoldDB" id="A0A9N8E3M1"/>
<evidence type="ECO:0000256" key="7">
    <source>
        <dbReference type="SAM" id="MobiDB-lite"/>
    </source>
</evidence>
<gene>
    <name evidence="9" type="ORF">SEMRO_616_G175960.1</name>
</gene>
<evidence type="ECO:0000313" key="9">
    <source>
        <dbReference type="EMBL" id="CAB9513828.1"/>
    </source>
</evidence>
<evidence type="ECO:0000256" key="3">
    <source>
        <dbReference type="ARBA" id="ARBA00022528"/>
    </source>
</evidence>
<evidence type="ECO:0000256" key="6">
    <source>
        <dbReference type="ARBA" id="ARBA00023071"/>
    </source>
</evidence>
<dbReference type="GO" id="GO:0003723">
    <property type="term" value="F:RNA binding"/>
    <property type="evidence" value="ECO:0007669"/>
    <property type="project" value="InterPro"/>
</dbReference>
<keyword evidence="5" id="KW-0648">Protein biosynthesis</keyword>
<evidence type="ECO:0000256" key="4">
    <source>
        <dbReference type="ARBA" id="ARBA00022640"/>
    </source>
</evidence>
<evidence type="ECO:0000259" key="8">
    <source>
        <dbReference type="Pfam" id="PF21485"/>
    </source>
</evidence>
<dbReference type="InterPro" id="IPR008991">
    <property type="entry name" value="Translation_prot_SH3-like_sf"/>
</dbReference>
<evidence type="ECO:0000256" key="5">
    <source>
        <dbReference type="ARBA" id="ARBA00022917"/>
    </source>
</evidence>
<reference evidence="9" key="1">
    <citation type="submission" date="2020-06" db="EMBL/GenBank/DDBJ databases">
        <authorList>
            <consortium name="Plant Systems Biology data submission"/>
        </authorList>
    </citation>
    <scope>NUCLEOTIDE SEQUENCE</scope>
    <source>
        <strain evidence="9">D6</strain>
    </source>
</reference>
<dbReference type="Pfam" id="PF21485">
    <property type="entry name" value="IF5A-like_N"/>
    <property type="match status" value="1"/>
</dbReference>
<dbReference type="EMBL" id="CAICTM010000615">
    <property type="protein sequence ID" value="CAB9513828.1"/>
    <property type="molecule type" value="Genomic_DNA"/>
</dbReference>
<proteinExistence type="inferred from homology"/>
<evidence type="ECO:0000256" key="1">
    <source>
        <dbReference type="ARBA" id="ARBA00004229"/>
    </source>
</evidence>
<feature type="compositionally biased region" description="Basic and acidic residues" evidence="7">
    <location>
        <begin position="174"/>
        <end position="183"/>
    </location>
</feature>
<dbReference type="SUPFAM" id="SSF50104">
    <property type="entry name" value="Translation proteins SH3-like domain"/>
    <property type="match status" value="1"/>
</dbReference>
<keyword evidence="10" id="KW-1185">Reference proteome</keyword>
<dbReference type="GO" id="GO:0045901">
    <property type="term" value="P:positive regulation of translational elongation"/>
    <property type="evidence" value="ECO:0007669"/>
    <property type="project" value="InterPro"/>
</dbReference>
<feature type="region of interest" description="Disordered" evidence="7">
    <location>
        <begin position="171"/>
        <end position="190"/>
    </location>
</feature>
<dbReference type="InterPro" id="IPR014722">
    <property type="entry name" value="Rib_uL2_dom2"/>
</dbReference>
<dbReference type="GO" id="GO:0003746">
    <property type="term" value="F:translation elongation factor activity"/>
    <property type="evidence" value="ECO:0007669"/>
    <property type="project" value="InterPro"/>
</dbReference>
<dbReference type="Gene3D" id="2.30.30.30">
    <property type="match status" value="1"/>
</dbReference>
<name>A0A9N8E3M1_9STRA</name>
<dbReference type="InterPro" id="IPR019769">
    <property type="entry name" value="Trans_elong_IF5A_hypusine_site"/>
</dbReference>
<dbReference type="InterPro" id="IPR048670">
    <property type="entry name" value="IF5A-like_N"/>
</dbReference>
<dbReference type="Proteomes" id="UP001153069">
    <property type="component" value="Unassembled WGS sequence"/>
</dbReference>
<accession>A0A9N8E3M1</accession>
<keyword evidence="4" id="KW-0934">Plastid</keyword>
<dbReference type="PANTHER" id="PTHR11673">
    <property type="entry name" value="TRANSLATION INITIATION FACTOR 5A FAMILY MEMBER"/>
    <property type="match status" value="1"/>
</dbReference>
<dbReference type="GO" id="GO:0009507">
    <property type="term" value="C:chloroplast"/>
    <property type="evidence" value="ECO:0007669"/>
    <property type="project" value="UniProtKB-SubCell"/>
</dbReference>
<dbReference type="OrthoDB" id="9975114at2759"/>
<comment type="subcellular location">
    <subcellularLocation>
        <location evidence="1">Plastid</location>
        <location evidence="1">Chloroplast</location>
    </subcellularLocation>
</comment>
<feature type="domain" description="Translation initiation factor 5A-like N-terminal" evidence="8">
    <location>
        <begin position="38"/>
        <end position="91"/>
    </location>
</feature>
<evidence type="ECO:0000256" key="2">
    <source>
        <dbReference type="ARBA" id="ARBA00006016"/>
    </source>
</evidence>